<dbReference type="PATRIC" id="fig|1423810.4.peg.1067"/>
<keyword evidence="5 6" id="KW-0472">Membrane</keyword>
<dbReference type="PANTHER" id="PTHR33545:SF5">
    <property type="entry name" value="UPF0750 MEMBRANE PROTEIN YITT"/>
    <property type="match status" value="1"/>
</dbReference>
<dbReference type="Pfam" id="PF02588">
    <property type="entry name" value="YitT_membrane"/>
    <property type="match status" value="1"/>
</dbReference>
<gene>
    <name evidence="8" type="ORF">FD19_GL001040</name>
</gene>
<feature type="transmembrane region" description="Helical" evidence="6">
    <location>
        <begin position="76"/>
        <end position="95"/>
    </location>
</feature>
<comment type="subcellular location">
    <subcellularLocation>
        <location evidence="1">Cell membrane</location>
        <topology evidence="1">Multi-pass membrane protein</topology>
    </subcellularLocation>
</comment>
<evidence type="ECO:0000256" key="3">
    <source>
        <dbReference type="ARBA" id="ARBA00022692"/>
    </source>
</evidence>
<reference evidence="8 9" key="1">
    <citation type="journal article" date="2015" name="Genome Announc.">
        <title>Expanding the biotechnology potential of lactobacilli through comparative genomics of 213 strains and associated genera.</title>
        <authorList>
            <person name="Sun Z."/>
            <person name="Harris H.M."/>
            <person name="McCann A."/>
            <person name="Guo C."/>
            <person name="Argimon S."/>
            <person name="Zhang W."/>
            <person name="Yang X."/>
            <person name="Jeffery I.B."/>
            <person name="Cooney J.C."/>
            <person name="Kagawa T.F."/>
            <person name="Liu W."/>
            <person name="Song Y."/>
            <person name="Salvetti E."/>
            <person name="Wrobel A."/>
            <person name="Rasinkangas P."/>
            <person name="Parkhill J."/>
            <person name="Rea M.C."/>
            <person name="O'Sullivan O."/>
            <person name="Ritari J."/>
            <person name="Douillard F.P."/>
            <person name="Paul Ross R."/>
            <person name="Yang R."/>
            <person name="Briner A.E."/>
            <person name="Felis G.E."/>
            <person name="de Vos W.M."/>
            <person name="Barrangou R."/>
            <person name="Klaenhammer T.R."/>
            <person name="Caufield P.W."/>
            <person name="Cui Y."/>
            <person name="Zhang H."/>
            <person name="O'Toole P.W."/>
        </authorList>
    </citation>
    <scope>NUCLEOTIDE SEQUENCE [LARGE SCALE GENOMIC DNA]</scope>
    <source>
        <strain evidence="8 9">DSM 22698</strain>
    </source>
</reference>
<feature type="domain" description="DUF2179" evidence="7">
    <location>
        <begin position="245"/>
        <end position="300"/>
    </location>
</feature>
<evidence type="ECO:0000256" key="4">
    <source>
        <dbReference type="ARBA" id="ARBA00022989"/>
    </source>
</evidence>
<evidence type="ECO:0000256" key="6">
    <source>
        <dbReference type="SAM" id="Phobius"/>
    </source>
</evidence>
<evidence type="ECO:0000313" key="9">
    <source>
        <dbReference type="Proteomes" id="UP000051789"/>
    </source>
</evidence>
<proteinExistence type="predicted"/>
<feature type="transmembrane region" description="Helical" evidence="6">
    <location>
        <begin position="169"/>
        <end position="190"/>
    </location>
</feature>
<feature type="transmembrane region" description="Helical" evidence="6">
    <location>
        <begin position="197"/>
        <end position="215"/>
    </location>
</feature>
<keyword evidence="2" id="KW-1003">Cell membrane</keyword>
<evidence type="ECO:0000256" key="2">
    <source>
        <dbReference type="ARBA" id="ARBA00022475"/>
    </source>
</evidence>
<dbReference type="PIRSF" id="PIRSF006483">
    <property type="entry name" value="Membrane_protein_YitT"/>
    <property type="match status" value="1"/>
</dbReference>
<dbReference type="CDD" id="cd16380">
    <property type="entry name" value="YitT_C"/>
    <property type="match status" value="1"/>
</dbReference>
<evidence type="ECO:0000256" key="5">
    <source>
        <dbReference type="ARBA" id="ARBA00023136"/>
    </source>
</evidence>
<comment type="caution">
    <text evidence="8">The sequence shown here is derived from an EMBL/GenBank/DDBJ whole genome shotgun (WGS) entry which is preliminary data.</text>
</comment>
<dbReference type="Pfam" id="PF10035">
    <property type="entry name" value="DUF2179"/>
    <property type="match status" value="1"/>
</dbReference>
<dbReference type="InterPro" id="IPR015867">
    <property type="entry name" value="N-reg_PII/ATP_PRibTrfase_C"/>
</dbReference>
<evidence type="ECO:0000256" key="1">
    <source>
        <dbReference type="ARBA" id="ARBA00004651"/>
    </source>
</evidence>
<accession>A0A0R2C812</accession>
<keyword evidence="3 6" id="KW-0812">Transmembrane</keyword>
<dbReference type="STRING" id="1423810.FD19_GL001040"/>
<evidence type="ECO:0000313" key="8">
    <source>
        <dbReference type="EMBL" id="KRM87530.1"/>
    </source>
</evidence>
<keyword evidence="9" id="KW-1185">Reference proteome</keyword>
<dbReference type="GO" id="GO:0005886">
    <property type="term" value="C:plasma membrane"/>
    <property type="evidence" value="ECO:0007669"/>
    <property type="project" value="UniProtKB-SubCell"/>
</dbReference>
<dbReference type="Gene3D" id="3.30.70.120">
    <property type="match status" value="1"/>
</dbReference>
<evidence type="ECO:0000259" key="7">
    <source>
        <dbReference type="Pfam" id="PF10035"/>
    </source>
</evidence>
<feature type="transmembrane region" description="Helical" evidence="6">
    <location>
        <begin position="45"/>
        <end position="64"/>
    </location>
</feature>
<dbReference type="InterPro" id="IPR019264">
    <property type="entry name" value="DUF2179"/>
</dbReference>
<dbReference type="InterPro" id="IPR051461">
    <property type="entry name" value="UPF0750_membrane"/>
</dbReference>
<feature type="transmembrane region" description="Helical" evidence="6">
    <location>
        <begin position="131"/>
        <end position="149"/>
    </location>
</feature>
<dbReference type="EMBL" id="AYZK01000002">
    <property type="protein sequence ID" value="KRM87530.1"/>
    <property type="molecule type" value="Genomic_DNA"/>
</dbReference>
<protein>
    <recommendedName>
        <fullName evidence="7">DUF2179 domain-containing protein</fullName>
    </recommendedName>
</protein>
<dbReference type="InterPro" id="IPR003740">
    <property type="entry name" value="YitT"/>
</dbReference>
<name>A0A0R2C812_9LACO</name>
<keyword evidence="4 6" id="KW-1133">Transmembrane helix</keyword>
<sequence length="308" mass="33797">MVAKMAMINPKVRQVKIWRKLAISVLYGLSLSLALNLFWQPGHISAGGVTGVAQVIAIIFRRFLNFRVAGVSTTAVMNTANLFFILNVPLIWMAWKEIGREFTAFTLITVVSSSILINMTTGLAPLTRDPMICAIFGAVINSAAIGLALRNGLSSGGTDIVGMLLHKYYNVSVGSVSIAVNAVVVIVTGFLEGWPHALYSVIAIFVGGRAMDFLYTRQQRLQVMIVTDQSKADDLLKAVHQEMRHGITVFKDTEGGYKHESKTVLLTIISRAEFHDLEETIRAHDRNAFISSTKVVEMAGRFIEPAVE</sequence>
<feature type="transmembrane region" description="Helical" evidence="6">
    <location>
        <begin position="21"/>
        <end position="39"/>
    </location>
</feature>
<dbReference type="Proteomes" id="UP000051789">
    <property type="component" value="Unassembled WGS sequence"/>
</dbReference>
<dbReference type="PANTHER" id="PTHR33545">
    <property type="entry name" value="UPF0750 MEMBRANE PROTEIN YITT-RELATED"/>
    <property type="match status" value="1"/>
</dbReference>
<dbReference type="AlphaFoldDB" id="A0A0R2C812"/>
<feature type="transmembrane region" description="Helical" evidence="6">
    <location>
        <begin position="101"/>
        <end position="119"/>
    </location>
</feature>
<organism evidence="8 9">
    <name type="scientific">Lacticaseibacillus thailandensis DSM 22698 = JCM 13996</name>
    <dbReference type="NCBI Taxonomy" id="1423810"/>
    <lineage>
        <taxon>Bacteria</taxon>
        <taxon>Bacillati</taxon>
        <taxon>Bacillota</taxon>
        <taxon>Bacilli</taxon>
        <taxon>Lactobacillales</taxon>
        <taxon>Lactobacillaceae</taxon>
        <taxon>Lacticaseibacillus</taxon>
    </lineage>
</organism>